<sequence length="415" mass="46678">MKIKAIIFLVTIFLCLSVNGVLAETHNEVAEGITISDTTVEEIVEKAVEEGIKIGVIGEWNKSLDKAHNAIYTEYHEQSGRENIAYRSTTLSEYASVIISKDHMPLVTKEFIKDLLNKGSIVYFEREAISPQELADLLDYEIFIEDEFIEEESTATEELVYVTRDELGNLSFGVNLLDKESGYKYLLDSIIYDSYTESPKKSDTSFSTMSASNIALGAHWYRTYGPLNYRSSSGNGILNERKEGYALDTRFDQDSTNDYAAIHSRLELVPQGSTSYAYTAKFFSDGNRAPTQSGRRVHEYGPHPQPSGSTRTINLGLRPRGLELNVTYQTPLNDLTIRGNSDTGKNWVEIIYDYRNSAYARGTTVQNPFVVYRTWQGQSVNQITIQNTKTALFVAGVTRTTTELAHNTPIPLKRQ</sequence>
<dbReference type="EMBL" id="CP001879">
    <property type="protein sequence ID" value="ADC52239.1"/>
    <property type="molecule type" value="Genomic_DNA"/>
</dbReference>
<dbReference type="RefSeq" id="WP_012961148.1">
    <property type="nucleotide sequence ID" value="NC_013792.1"/>
</dbReference>
<evidence type="ECO:0000313" key="3">
    <source>
        <dbReference type="EMBL" id="ADC52239.1"/>
    </source>
</evidence>
<keyword evidence="2" id="KW-0732">Signal</keyword>
<dbReference type="AlphaFoldDB" id="D3G1L3"/>
<evidence type="ECO:0000256" key="2">
    <source>
        <dbReference type="SAM" id="SignalP"/>
    </source>
</evidence>
<proteinExistence type="predicted"/>
<geneLocation type="plasmid" evidence="3 4">
    <name>pBpOF4-01</name>
</geneLocation>
<feature type="signal peptide" evidence="2">
    <location>
        <begin position="1"/>
        <end position="23"/>
    </location>
</feature>
<evidence type="ECO:0000313" key="4">
    <source>
        <dbReference type="Proteomes" id="UP000001544"/>
    </source>
</evidence>
<feature type="chain" id="PRO_5003043533" evidence="2">
    <location>
        <begin position="24"/>
        <end position="415"/>
    </location>
</feature>
<protein>
    <submittedName>
        <fullName evidence="3">Uncharacterized protein</fullName>
    </submittedName>
</protein>
<accession>D3G1L3</accession>
<dbReference type="HOGENOM" id="CLU_661662_0_0_9"/>
<keyword evidence="3" id="KW-0614">Plasmid</keyword>
<dbReference type="KEGG" id="bpf:BpOF4_21219"/>
<evidence type="ECO:0000256" key="1">
    <source>
        <dbReference type="SAM" id="MobiDB-lite"/>
    </source>
</evidence>
<dbReference type="Proteomes" id="UP000001544">
    <property type="component" value="Plasmid pBpOF4-01"/>
</dbReference>
<organism evidence="3 4">
    <name type="scientific">Alkalihalophilus pseudofirmus (strain ATCC BAA-2126 / JCM 17055 / OF4)</name>
    <name type="common">Bacillus pseudofirmus</name>
    <dbReference type="NCBI Taxonomy" id="398511"/>
    <lineage>
        <taxon>Bacteria</taxon>
        <taxon>Bacillati</taxon>
        <taxon>Bacillota</taxon>
        <taxon>Bacilli</taxon>
        <taxon>Bacillales</taxon>
        <taxon>Bacillaceae</taxon>
        <taxon>Alkalihalophilus</taxon>
    </lineage>
</organism>
<gene>
    <name evidence="3" type="ordered locus">BpOF4_21219</name>
</gene>
<name>D3G1L3_ALKPO</name>
<feature type="region of interest" description="Disordered" evidence="1">
    <location>
        <begin position="288"/>
        <end position="312"/>
    </location>
</feature>
<reference evidence="3 4" key="1">
    <citation type="journal article" date="2011" name="Environ. Microbiol.">
        <title>Genome of alkaliphilic Bacillus pseudofirmus OF4 reveals adaptations that support the ability to grow in an external pH range from 7.5 to 11.4.</title>
        <authorList>
            <person name="Janto B."/>
            <person name="Ahmed A."/>
            <person name="Ito M."/>
            <person name="Liu J."/>
            <person name="Hicks D.B."/>
            <person name="Pagni S."/>
            <person name="Fackelmayer O.J."/>
            <person name="Smith T.A."/>
            <person name="Earl J."/>
            <person name="Elbourne L.D."/>
            <person name="Hassan K."/>
            <person name="Paulsen I.T."/>
            <person name="Kolsto A.B."/>
            <person name="Tourasse N.J."/>
            <person name="Ehrlich G.D."/>
            <person name="Boissy R."/>
            <person name="Ivey D.M."/>
            <person name="Li G."/>
            <person name="Xue Y."/>
            <person name="Ma Y."/>
            <person name="Hu F.Z."/>
            <person name="Krulwich T.A."/>
        </authorList>
    </citation>
    <scope>NUCLEOTIDE SEQUENCE [LARGE SCALE GENOMIC DNA]</scope>
    <source>
        <strain evidence="4">ATCC BAA-2126 / JCM 17055 / OF4</strain>
    </source>
</reference>
<keyword evidence="4" id="KW-1185">Reference proteome</keyword>